<evidence type="ECO:0008006" key="3">
    <source>
        <dbReference type="Google" id="ProtNLM"/>
    </source>
</evidence>
<reference evidence="1" key="1">
    <citation type="submission" date="2019-04" db="EMBL/GenBank/DDBJ databases">
        <title>Evolution of Biomass-Degrading Anaerobic Consortia Revealed by Metagenomics.</title>
        <authorList>
            <person name="Peng X."/>
        </authorList>
    </citation>
    <scope>NUCLEOTIDE SEQUENCE</scope>
    <source>
        <strain evidence="1">SIG12</strain>
    </source>
</reference>
<evidence type="ECO:0000313" key="1">
    <source>
        <dbReference type="EMBL" id="MBE6504318.1"/>
    </source>
</evidence>
<dbReference type="Gene3D" id="1.20.120.330">
    <property type="entry name" value="Nucleotidyltransferases domain 2"/>
    <property type="match status" value="1"/>
</dbReference>
<accession>A0A8T3V8D0</accession>
<comment type="caution">
    <text evidence="1">The sequence shown here is derived from an EMBL/GenBank/DDBJ whole genome shotgun (WGS) entry which is preliminary data.</text>
</comment>
<name>A0A8T3V8D0_9EURY</name>
<dbReference type="EMBL" id="SUTE01000003">
    <property type="protein sequence ID" value="MBE6504318.1"/>
    <property type="molecule type" value="Genomic_DNA"/>
</dbReference>
<dbReference type="Proteomes" id="UP000762703">
    <property type="component" value="Unassembled WGS sequence"/>
</dbReference>
<dbReference type="RefSeq" id="WP_303735962.1">
    <property type="nucleotide sequence ID" value="NZ_SUTE01000003.1"/>
</dbReference>
<gene>
    <name evidence="1" type="ORF">E7Z73_01050</name>
</gene>
<protein>
    <recommendedName>
        <fullName evidence="3">HEPN domain-containing protein</fullName>
    </recommendedName>
</protein>
<dbReference type="AlphaFoldDB" id="A0A8T3V8D0"/>
<organism evidence="1 2">
    <name type="scientific">Methanobrevibacter millerae</name>
    <dbReference type="NCBI Taxonomy" id="230361"/>
    <lineage>
        <taxon>Archaea</taxon>
        <taxon>Methanobacteriati</taxon>
        <taxon>Methanobacteriota</taxon>
        <taxon>Methanomada group</taxon>
        <taxon>Methanobacteria</taxon>
        <taxon>Methanobacteriales</taxon>
        <taxon>Methanobacteriaceae</taxon>
        <taxon>Methanobrevibacter</taxon>
    </lineage>
</organism>
<proteinExistence type="predicted"/>
<sequence>MKIFKYPQFHLYLLTLNFLNRKYELIPKNCDERCINATIINRAYYSAYLLCVLWLEDVKRFKPLKSWDFGENEKPISEYKQVRNALYNYNKKKIGSNLTKLFNLRRKADYNPFSEITPKEVNDAIDYMKNIFNDLKFE</sequence>
<evidence type="ECO:0000313" key="2">
    <source>
        <dbReference type="Proteomes" id="UP000762703"/>
    </source>
</evidence>